<organism evidence="2 3">
    <name type="scientific">Solanum tuberosum</name>
    <name type="common">Potato</name>
    <dbReference type="NCBI Taxonomy" id="4113"/>
    <lineage>
        <taxon>Eukaryota</taxon>
        <taxon>Viridiplantae</taxon>
        <taxon>Streptophyta</taxon>
        <taxon>Embryophyta</taxon>
        <taxon>Tracheophyta</taxon>
        <taxon>Spermatophyta</taxon>
        <taxon>Magnoliopsida</taxon>
        <taxon>eudicotyledons</taxon>
        <taxon>Gunneridae</taxon>
        <taxon>Pentapetalae</taxon>
        <taxon>asterids</taxon>
        <taxon>lamiids</taxon>
        <taxon>Solanales</taxon>
        <taxon>Solanaceae</taxon>
        <taxon>Solanoideae</taxon>
        <taxon>Solaneae</taxon>
        <taxon>Solanum</taxon>
    </lineage>
</organism>
<keyword evidence="3" id="KW-1185">Reference proteome</keyword>
<dbReference type="InParanoid" id="M1DUW4"/>
<dbReference type="Gramene" id="PGSC0003DMT400094792">
    <property type="protein sequence ID" value="PGSC0003DMT400094792"/>
    <property type="gene ID" value="PGSC0003DMG400044363"/>
</dbReference>
<dbReference type="PaxDb" id="4113-PGSC0003DMT400094792"/>
<reference evidence="3" key="1">
    <citation type="journal article" date="2011" name="Nature">
        <title>Genome sequence and analysis of the tuber crop potato.</title>
        <authorList>
            <consortium name="The Potato Genome Sequencing Consortium"/>
        </authorList>
    </citation>
    <scope>NUCLEOTIDE SEQUENCE [LARGE SCALE GENOMIC DNA]</scope>
    <source>
        <strain evidence="3">cv. DM1-3 516 R44</strain>
    </source>
</reference>
<evidence type="ECO:0000313" key="3">
    <source>
        <dbReference type="Proteomes" id="UP000011115"/>
    </source>
</evidence>
<accession>M1DUW4</accession>
<dbReference type="EnsemblPlants" id="PGSC0003DMT400094792">
    <property type="protein sequence ID" value="PGSC0003DMT400094792"/>
    <property type="gene ID" value="PGSC0003DMG400044363"/>
</dbReference>
<evidence type="ECO:0000256" key="1">
    <source>
        <dbReference type="SAM" id="MobiDB-lite"/>
    </source>
</evidence>
<dbReference type="Proteomes" id="UP000011115">
    <property type="component" value="Unassembled WGS sequence"/>
</dbReference>
<sequence length="170" mass="18906">MSPMADDESHGGLIRQPYEVAALLLDDMNNVNREWHNSEERVPTLQVILSKDYINRDHDRDETHGQNDDPNRFIIRACLRGGTKFVNAVGTNSGHVHRAYARYGDMANTFGDVMARTKGKNVVSSATESNKDSSPPPSLQKKQKGHSIDEPSKASNAKKPNSKHLKEGIK</sequence>
<dbReference type="HOGENOM" id="CLU_1573405_0_0_1"/>
<feature type="region of interest" description="Disordered" evidence="1">
    <location>
        <begin position="121"/>
        <end position="170"/>
    </location>
</feature>
<name>M1DUW4_SOLTU</name>
<protein>
    <submittedName>
        <fullName evidence="2">Uncharacterized protein</fullName>
    </submittedName>
</protein>
<evidence type="ECO:0000313" key="2">
    <source>
        <dbReference type="EnsemblPlants" id="PGSC0003DMT400094792"/>
    </source>
</evidence>
<dbReference type="AlphaFoldDB" id="M1DUW4"/>
<proteinExistence type="predicted"/>
<reference evidence="2" key="2">
    <citation type="submission" date="2015-06" db="UniProtKB">
        <authorList>
            <consortium name="EnsemblPlants"/>
        </authorList>
    </citation>
    <scope>IDENTIFICATION</scope>
    <source>
        <strain evidence="2">DM1-3 516 R44</strain>
    </source>
</reference>